<keyword evidence="5" id="KW-1003">Cell membrane</keyword>
<dbReference type="AlphaFoldDB" id="A0A1T2XET1"/>
<keyword evidence="7" id="KW-0808">Transferase</keyword>
<dbReference type="SMART" id="SM00387">
    <property type="entry name" value="HATPase_c"/>
    <property type="match status" value="1"/>
</dbReference>
<dbReference type="EMBL" id="MSZX01000004">
    <property type="protein sequence ID" value="OPA78335.1"/>
    <property type="molecule type" value="Genomic_DNA"/>
</dbReference>
<keyword evidence="13" id="KW-0902">Two-component regulatory system</keyword>
<dbReference type="Proteomes" id="UP000190188">
    <property type="component" value="Unassembled WGS sequence"/>
</dbReference>
<dbReference type="FunFam" id="3.30.565.10:FF:000010">
    <property type="entry name" value="Sensor histidine kinase RcsC"/>
    <property type="match status" value="1"/>
</dbReference>
<evidence type="ECO:0000256" key="7">
    <source>
        <dbReference type="ARBA" id="ARBA00022679"/>
    </source>
</evidence>
<dbReference type="Gene3D" id="3.30.565.10">
    <property type="entry name" value="Histidine kinase-like ATPase, C-terminal domain"/>
    <property type="match status" value="1"/>
</dbReference>
<evidence type="ECO:0000256" key="10">
    <source>
        <dbReference type="ARBA" id="ARBA00022777"/>
    </source>
</evidence>
<dbReference type="PRINTS" id="PR00344">
    <property type="entry name" value="BCTRLSENSOR"/>
</dbReference>
<evidence type="ECO:0000256" key="11">
    <source>
        <dbReference type="ARBA" id="ARBA00022840"/>
    </source>
</evidence>
<evidence type="ECO:0000313" key="23">
    <source>
        <dbReference type="Proteomes" id="UP000190188"/>
    </source>
</evidence>
<dbReference type="EC" id="2.7.13.3" evidence="4"/>
<evidence type="ECO:0000256" key="12">
    <source>
        <dbReference type="ARBA" id="ARBA00022989"/>
    </source>
</evidence>
<dbReference type="Gene3D" id="3.40.50.2300">
    <property type="match status" value="2"/>
</dbReference>
<dbReference type="GO" id="GO:0005886">
    <property type="term" value="C:plasma membrane"/>
    <property type="evidence" value="ECO:0007669"/>
    <property type="project" value="UniProtKB-SubCell"/>
</dbReference>
<evidence type="ECO:0000313" key="22">
    <source>
        <dbReference type="EMBL" id="OPA78335.1"/>
    </source>
</evidence>
<evidence type="ECO:0000256" key="3">
    <source>
        <dbReference type="ARBA" id="ARBA00006402"/>
    </source>
</evidence>
<keyword evidence="8 18" id="KW-0812">Transmembrane</keyword>
<dbReference type="Pfam" id="PF00512">
    <property type="entry name" value="HisKA"/>
    <property type="match status" value="1"/>
</dbReference>
<dbReference type="PROSITE" id="PS50109">
    <property type="entry name" value="HIS_KIN"/>
    <property type="match status" value="1"/>
</dbReference>
<feature type="domain" description="HPt" evidence="21">
    <location>
        <begin position="728"/>
        <end position="822"/>
    </location>
</feature>
<evidence type="ECO:0000256" key="16">
    <source>
        <dbReference type="PROSITE-ProRule" id="PRU00110"/>
    </source>
</evidence>
<evidence type="ECO:0000259" key="19">
    <source>
        <dbReference type="PROSITE" id="PS50109"/>
    </source>
</evidence>
<evidence type="ECO:0000256" key="14">
    <source>
        <dbReference type="ARBA" id="ARBA00023136"/>
    </source>
</evidence>
<keyword evidence="23" id="KW-1185">Reference proteome</keyword>
<dbReference type="Gene3D" id="1.20.120.160">
    <property type="entry name" value="HPT domain"/>
    <property type="match status" value="1"/>
</dbReference>
<keyword evidence="12 18" id="KW-1133">Transmembrane helix</keyword>
<dbReference type="CDD" id="cd17546">
    <property type="entry name" value="REC_hyHK_CKI1_RcsC-like"/>
    <property type="match status" value="1"/>
</dbReference>
<dbReference type="SUPFAM" id="SSF47226">
    <property type="entry name" value="Histidine-containing phosphotransfer domain, HPT domain"/>
    <property type="match status" value="1"/>
</dbReference>
<evidence type="ECO:0000256" key="15">
    <source>
        <dbReference type="ARBA" id="ARBA00074306"/>
    </source>
</evidence>
<feature type="transmembrane region" description="Helical" evidence="18">
    <location>
        <begin position="28"/>
        <end position="48"/>
    </location>
</feature>
<dbReference type="GO" id="GO:0005524">
    <property type="term" value="F:ATP binding"/>
    <property type="evidence" value="ECO:0007669"/>
    <property type="project" value="UniProtKB-KW"/>
</dbReference>
<protein>
    <recommendedName>
        <fullName evidence="15">Circadian input-output histidine kinase CikA</fullName>
        <ecNumber evidence="4">2.7.13.3</ecNumber>
    </recommendedName>
</protein>
<dbReference type="GO" id="GO:0000155">
    <property type="term" value="F:phosphorelay sensor kinase activity"/>
    <property type="evidence" value="ECO:0007669"/>
    <property type="project" value="InterPro"/>
</dbReference>
<dbReference type="PANTHER" id="PTHR45339">
    <property type="entry name" value="HYBRID SIGNAL TRANSDUCTION HISTIDINE KINASE J"/>
    <property type="match status" value="1"/>
</dbReference>
<evidence type="ECO:0000259" key="21">
    <source>
        <dbReference type="PROSITE" id="PS50894"/>
    </source>
</evidence>
<feature type="domain" description="Response regulatory" evidence="20">
    <location>
        <begin position="576"/>
        <end position="692"/>
    </location>
</feature>
<keyword evidence="11" id="KW-0067">ATP-binding</keyword>
<comment type="catalytic activity">
    <reaction evidence="1">
        <text>ATP + protein L-histidine = ADP + protein N-phospho-L-histidine.</text>
        <dbReference type="EC" id="2.7.13.3"/>
    </reaction>
</comment>
<dbReference type="SUPFAM" id="SSF55874">
    <property type="entry name" value="ATPase domain of HSP90 chaperone/DNA topoisomerase II/histidine kinase"/>
    <property type="match status" value="1"/>
</dbReference>
<sequence>MILMEILLHSFSFLLVAAKFRNWISIDQLFMLFEFVGVQLVILIILFMKSSKVRAQVEDSKSDLFDILFYQQGIIAKVEKRKREFIITVSGGSLLLDLGLQSSELTGKSIDELQNISLGTKTYLKNQLEKAWNGHLVTDEFIINDRHITFTIYPHYEESCIVSLICVGLDYTERVRIDRENQSKSQFISHMSHEIRTPISGIVGLSYLLKETELSPLQADYAGKILLSSHSVLGMLDDILDLSSIESGKLKLLPSTFHIKEILENLASILSGLLHNKRLKFIINDSSRLPALFYGDSLRLEQILLNVLTNAVKFTQHGYISVKVEEMNRANGVSYIQFTIEDTGIGISQDQIDKIFRPFTQADDDISRQFGGTGLGLAICKYLVEFLGGSIDLESTLGMGSKLTIQLPFEISQGPMLVEQITRSSQMDRNQTALVIERDVVIRQGLCALLASLGIQVEWCEDFEEAQIRCVAFDFIVTDLHVYEGEGTLNKWVQWRDQVSRTNSKIIGVVTTHVRDEFSKYPAYIQPDAYMIKPVSQKGLYRVLESMNRREEASSSLTPSGFVKQPCWMSCMHNVNVMLVEDHEINQLVITEMIRSRCGLITVVSNGYDALKKLAIAEWDIILMDVHLPELDGVDTTRIIRGEERYRDVPIIALTANMVVQDHGTYYQVGMNDVVVKPLSETKLDFIMDKWVKKRRETHESIVPIKDMDFTGIQGIDVSSLLDRVGGKQHILIRILENFYHEYSDFSERLHNVLDQGITEEAYKMVHTLHGVAGHISAYTLTNYASRLEEVLDQGEAYHLHLVDIQRALQEILNSLEDVIAK</sequence>
<keyword evidence="6 17" id="KW-0597">Phosphoprotein</keyword>
<comment type="caution">
    <text evidence="22">The sequence shown here is derived from an EMBL/GenBank/DDBJ whole genome shotgun (WGS) entry which is preliminary data.</text>
</comment>
<dbReference type="InterPro" id="IPR003661">
    <property type="entry name" value="HisK_dim/P_dom"/>
</dbReference>
<dbReference type="InterPro" id="IPR011006">
    <property type="entry name" value="CheY-like_superfamily"/>
</dbReference>
<dbReference type="InterPro" id="IPR001789">
    <property type="entry name" value="Sig_transdc_resp-reg_receiver"/>
</dbReference>
<evidence type="ECO:0000256" key="4">
    <source>
        <dbReference type="ARBA" id="ARBA00012438"/>
    </source>
</evidence>
<keyword evidence="9" id="KW-0547">Nucleotide-binding</keyword>
<evidence type="ECO:0000256" key="6">
    <source>
        <dbReference type="ARBA" id="ARBA00022553"/>
    </source>
</evidence>
<dbReference type="InterPro" id="IPR008207">
    <property type="entry name" value="Sig_transdc_His_kin_Hpt_dom"/>
</dbReference>
<dbReference type="Pfam" id="PF02518">
    <property type="entry name" value="HATPase_c"/>
    <property type="match status" value="1"/>
</dbReference>
<dbReference type="SUPFAM" id="SSF47384">
    <property type="entry name" value="Homodimeric domain of signal transducing histidine kinase"/>
    <property type="match status" value="1"/>
</dbReference>
<evidence type="ECO:0000256" key="9">
    <source>
        <dbReference type="ARBA" id="ARBA00022741"/>
    </source>
</evidence>
<name>A0A1T2XET1_9BACL</name>
<dbReference type="InterPro" id="IPR005467">
    <property type="entry name" value="His_kinase_dom"/>
</dbReference>
<dbReference type="PROSITE" id="PS50110">
    <property type="entry name" value="RESPONSE_REGULATORY"/>
    <property type="match status" value="2"/>
</dbReference>
<evidence type="ECO:0000256" key="13">
    <source>
        <dbReference type="ARBA" id="ARBA00023012"/>
    </source>
</evidence>
<evidence type="ECO:0000256" key="1">
    <source>
        <dbReference type="ARBA" id="ARBA00000085"/>
    </source>
</evidence>
<keyword evidence="10" id="KW-0418">Kinase</keyword>
<evidence type="ECO:0000256" key="18">
    <source>
        <dbReference type="SAM" id="Phobius"/>
    </source>
</evidence>
<evidence type="ECO:0000256" key="2">
    <source>
        <dbReference type="ARBA" id="ARBA00004651"/>
    </source>
</evidence>
<dbReference type="Pfam" id="PF00072">
    <property type="entry name" value="Response_reg"/>
    <property type="match status" value="1"/>
</dbReference>
<feature type="modified residue" description="4-aspartylphosphate" evidence="17">
    <location>
        <position position="479"/>
    </location>
</feature>
<feature type="modified residue" description="4-aspartylphosphate" evidence="17">
    <location>
        <position position="625"/>
    </location>
</feature>
<dbReference type="PANTHER" id="PTHR45339:SF1">
    <property type="entry name" value="HYBRID SIGNAL TRANSDUCTION HISTIDINE KINASE J"/>
    <property type="match status" value="1"/>
</dbReference>
<evidence type="ECO:0000256" key="5">
    <source>
        <dbReference type="ARBA" id="ARBA00022475"/>
    </source>
</evidence>
<dbReference type="STRING" id="1324314.BVG16_10630"/>
<dbReference type="PROSITE" id="PS50894">
    <property type="entry name" value="HPT"/>
    <property type="match status" value="1"/>
</dbReference>
<evidence type="ECO:0000256" key="17">
    <source>
        <dbReference type="PROSITE-ProRule" id="PRU00169"/>
    </source>
</evidence>
<dbReference type="InterPro" id="IPR004358">
    <property type="entry name" value="Sig_transdc_His_kin-like_C"/>
</dbReference>
<dbReference type="SMART" id="SM00388">
    <property type="entry name" value="HisKA"/>
    <property type="match status" value="1"/>
</dbReference>
<dbReference type="InterPro" id="IPR036097">
    <property type="entry name" value="HisK_dim/P_sf"/>
</dbReference>
<evidence type="ECO:0000259" key="20">
    <source>
        <dbReference type="PROSITE" id="PS50110"/>
    </source>
</evidence>
<dbReference type="InterPro" id="IPR036890">
    <property type="entry name" value="HATPase_C_sf"/>
</dbReference>
<dbReference type="Pfam" id="PF01627">
    <property type="entry name" value="Hpt"/>
    <property type="match status" value="1"/>
</dbReference>
<dbReference type="SMART" id="SM00448">
    <property type="entry name" value="REC"/>
    <property type="match status" value="2"/>
</dbReference>
<feature type="domain" description="Response regulatory" evidence="20">
    <location>
        <begin position="432"/>
        <end position="548"/>
    </location>
</feature>
<feature type="modified residue" description="Phosphohistidine" evidence="16">
    <location>
        <position position="767"/>
    </location>
</feature>
<accession>A0A1T2XET1</accession>
<proteinExistence type="inferred from homology"/>
<dbReference type="CDD" id="cd00088">
    <property type="entry name" value="HPT"/>
    <property type="match status" value="1"/>
</dbReference>
<dbReference type="CDD" id="cd00082">
    <property type="entry name" value="HisKA"/>
    <property type="match status" value="1"/>
</dbReference>
<reference evidence="22 23" key="1">
    <citation type="submission" date="2017-01" db="EMBL/GenBank/DDBJ databases">
        <title>Genome analysis of Paenibacillus selenitrireducens ES3-24.</title>
        <authorList>
            <person name="Xu D."/>
            <person name="Yao R."/>
            <person name="Zheng S."/>
        </authorList>
    </citation>
    <scope>NUCLEOTIDE SEQUENCE [LARGE SCALE GENOMIC DNA]</scope>
    <source>
        <strain evidence="22 23">ES3-24</strain>
    </source>
</reference>
<keyword evidence="14 18" id="KW-0472">Membrane</keyword>
<evidence type="ECO:0000256" key="8">
    <source>
        <dbReference type="ARBA" id="ARBA00022692"/>
    </source>
</evidence>
<organism evidence="22 23">
    <name type="scientific">Paenibacillus selenitireducens</name>
    <dbReference type="NCBI Taxonomy" id="1324314"/>
    <lineage>
        <taxon>Bacteria</taxon>
        <taxon>Bacillati</taxon>
        <taxon>Bacillota</taxon>
        <taxon>Bacilli</taxon>
        <taxon>Bacillales</taxon>
        <taxon>Paenibacillaceae</taxon>
        <taxon>Paenibacillus</taxon>
    </lineage>
</organism>
<dbReference type="Gene3D" id="1.10.287.130">
    <property type="match status" value="1"/>
</dbReference>
<comment type="subcellular location">
    <subcellularLocation>
        <location evidence="2">Cell membrane</location>
        <topology evidence="2">Multi-pass membrane protein</topology>
    </subcellularLocation>
</comment>
<dbReference type="InterPro" id="IPR003594">
    <property type="entry name" value="HATPase_dom"/>
</dbReference>
<dbReference type="InterPro" id="IPR036641">
    <property type="entry name" value="HPT_dom_sf"/>
</dbReference>
<comment type="similarity">
    <text evidence="3">In the N-terminal section; belongs to the phytochrome family.</text>
</comment>
<dbReference type="SUPFAM" id="SSF52172">
    <property type="entry name" value="CheY-like"/>
    <property type="match status" value="2"/>
</dbReference>
<dbReference type="CDD" id="cd16922">
    <property type="entry name" value="HATPase_EvgS-ArcB-TorS-like"/>
    <property type="match status" value="1"/>
</dbReference>
<gene>
    <name evidence="22" type="ORF">BVG16_10630</name>
</gene>
<feature type="domain" description="Histidine kinase" evidence="19">
    <location>
        <begin position="190"/>
        <end position="411"/>
    </location>
</feature>